<feature type="domain" description="Lipoyl synthase N-terminal" evidence="2">
    <location>
        <begin position="96"/>
        <end position="132"/>
    </location>
</feature>
<keyword evidence="1" id="KW-0004">4Fe-4S</keyword>
<dbReference type="GO" id="GO:0051539">
    <property type="term" value="F:4 iron, 4 sulfur cluster binding"/>
    <property type="evidence" value="ECO:0007669"/>
    <property type="project" value="UniProtKB-KW"/>
</dbReference>
<dbReference type="OrthoDB" id="1636651at2759"/>
<sequence>MNATIVKPSISTSVPKHRTPSFNYVSHCCPPPRIRFEVASSRSSQEPAMEVIIASSSTMAENVGKLFESEGKKKMGGPYEGGTRLGLHTRRDPNVKKLEWLRQKAPQVERFEEVKGSFSRLNLHTVCEEAQCPNIEETSSLTWILYHVFGIHLWCWNGGGDGIATATIMLLTETCTHGCRFSAVKTSRNPTPPDPMEPKNIAKAIASWGYVQSTV</sequence>
<keyword evidence="4" id="KW-1185">Reference proteome</keyword>
<dbReference type="SUPFAM" id="SSF102114">
    <property type="entry name" value="Radical SAM enzymes"/>
    <property type="match status" value="1"/>
</dbReference>
<comment type="caution">
    <text evidence="3">The sequence shown here is derived from an EMBL/GenBank/DDBJ whole genome shotgun (WGS) entry which is preliminary data.</text>
</comment>
<dbReference type="Pfam" id="PF16881">
    <property type="entry name" value="LIAS_N"/>
    <property type="match status" value="1"/>
</dbReference>
<reference evidence="3" key="1">
    <citation type="submission" date="2022-04" db="EMBL/GenBank/DDBJ databases">
        <title>Carnegiea gigantea Genome sequencing and assembly v2.</title>
        <authorList>
            <person name="Copetti D."/>
            <person name="Sanderson M.J."/>
            <person name="Burquez A."/>
            <person name="Wojciechowski M.F."/>
        </authorList>
    </citation>
    <scope>NUCLEOTIDE SEQUENCE</scope>
    <source>
        <strain evidence="3">SGP5-SGP5p</strain>
        <tissue evidence="3">Aerial part</tissue>
    </source>
</reference>
<dbReference type="GO" id="GO:0005739">
    <property type="term" value="C:mitochondrion"/>
    <property type="evidence" value="ECO:0007669"/>
    <property type="project" value="TreeGrafter"/>
</dbReference>
<accession>A0A9Q1GLN9</accession>
<dbReference type="EMBL" id="JAKOGI010002678">
    <property type="protein sequence ID" value="KAJ8421542.1"/>
    <property type="molecule type" value="Genomic_DNA"/>
</dbReference>
<dbReference type="InterPro" id="IPR031691">
    <property type="entry name" value="LIAS_N"/>
</dbReference>
<protein>
    <recommendedName>
        <fullName evidence="2">Lipoyl synthase N-terminal domain-containing protein</fullName>
    </recommendedName>
</protein>
<dbReference type="InterPro" id="IPR058240">
    <property type="entry name" value="rSAM_sf"/>
</dbReference>
<dbReference type="Proteomes" id="UP001153076">
    <property type="component" value="Unassembled WGS sequence"/>
</dbReference>
<organism evidence="3 4">
    <name type="scientific">Carnegiea gigantea</name>
    <dbReference type="NCBI Taxonomy" id="171969"/>
    <lineage>
        <taxon>Eukaryota</taxon>
        <taxon>Viridiplantae</taxon>
        <taxon>Streptophyta</taxon>
        <taxon>Embryophyta</taxon>
        <taxon>Tracheophyta</taxon>
        <taxon>Spermatophyta</taxon>
        <taxon>Magnoliopsida</taxon>
        <taxon>eudicotyledons</taxon>
        <taxon>Gunneridae</taxon>
        <taxon>Pentapetalae</taxon>
        <taxon>Caryophyllales</taxon>
        <taxon>Cactineae</taxon>
        <taxon>Cactaceae</taxon>
        <taxon>Cactoideae</taxon>
        <taxon>Echinocereeae</taxon>
        <taxon>Carnegiea</taxon>
    </lineage>
</organism>
<dbReference type="PANTHER" id="PTHR10949:SF38">
    <property type="entry name" value="LIPOYL SYNTHASE, CHLOROPLASTIC"/>
    <property type="match status" value="1"/>
</dbReference>
<dbReference type="GO" id="GO:0016992">
    <property type="term" value="F:lipoate synthase activity"/>
    <property type="evidence" value="ECO:0007669"/>
    <property type="project" value="InterPro"/>
</dbReference>
<name>A0A9Q1GLN9_9CARY</name>
<proteinExistence type="predicted"/>
<dbReference type="InterPro" id="IPR003698">
    <property type="entry name" value="Lipoyl_synth"/>
</dbReference>
<evidence type="ECO:0000313" key="4">
    <source>
        <dbReference type="Proteomes" id="UP001153076"/>
    </source>
</evidence>
<keyword evidence="1" id="KW-0479">Metal-binding</keyword>
<gene>
    <name evidence="3" type="ORF">Cgig2_017998</name>
</gene>
<keyword evidence="1" id="KW-0411">Iron-sulfur</keyword>
<dbReference type="PANTHER" id="PTHR10949">
    <property type="entry name" value="LIPOYL SYNTHASE"/>
    <property type="match status" value="1"/>
</dbReference>
<dbReference type="AlphaFoldDB" id="A0A9Q1GLN9"/>
<evidence type="ECO:0000313" key="3">
    <source>
        <dbReference type="EMBL" id="KAJ8421542.1"/>
    </source>
</evidence>
<evidence type="ECO:0000259" key="2">
    <source>
        <dbReference type="Pfam" id="PF16881"/>
    </source>
</evidence>
<evidence type="ECO:0000256" key="1">
    <source>
        <dbReference type="ARBA" id="ARBA00022485"/>
    </source>
</evidence>
<keyword evidence="1" id="KW-0408">Iron</keyword>